<proteinExistence type="predicted"/>
<evidence type="ECO:0000313" key="8">
    <source>
        <dbReference type="Proteomes" id="UP001431572"/>
    </source>
</evidence>
<dbReference type="RefSeq" id="WP_341470470.1">
    <property type="nucleotide sequence ID" value="NZ_CP128400.1"/>
</dbReference>
<dbReference type="PANTHER" id="PTHR30146:SF109">
    <property type="entry name" value="HTH-TYPE TRANSCRIPTIONAL REGULATOR GALS"/>
    <property type="match status" value="1"/>
</dbReference>
<evidence type="ECO:0000313" key="6">
    <source>
        <dbReference type="EMBL" id="WJW68565.1"/>
    </source>
</evidence>
<dbReference type="CDD" id="cd06267">
    <property type="entry name" value="PBP1_LacI_sugar_binding-like"/>
    <property type="match status" value="1"/>
</dbReference>
<feature type="domain" description="HTH lacI-type" evidence="4">
    <location>
        <begin position="3"/>
        <end position="57"/>
    </location>
</feature>
<dbReference type="SUPFAM" id="SSF47413">
    <property type="entry name" value="lambda repressor-like DNA-binding domains"/>
    <property type="match status" value="1"/>
</dbReference>
<dbReference type="InterPro" id="IPR000843">
    <property type="entry name" value="HTH_LacI"/>
</dbReference>
<dbReference type="SMART" id="SM00354">
    <property type="entry name" value="HTH_LACI"/>
    <property type="match status" value="1"/>
</dbReference>
<sequence length="338" mass="36875">MAVTIVDVARVAGVGVGTVSRVLNNSEAVKESTRQKVLAAIAELNFSPDPIARSMITRRTGTVGVIMPFVTRFFGSEVLRGLINAATKQGYELVIYNVEDNKQREHYFLKLPMLRRVDGLIIVSLSPEEAIAQSFHKNNLPTVVLDGYSPLLTSIVVNNVMGAYQAVKHLIDKGHRRIGFINGIVEGSFKFNQANDRLIGVHMALSDAGIEYDPSLMLETEWNRAGGRSAAKQLLESPEPPTAIFASSDVQAVGVLEAARNHGLLVPLDLSVIGFDGVELSEIMELSTIQQPMQLMGELGFTKLLNQIENKTNEVELIRLETALVERKTTAAPLSAVN</sequence>
<keyword evidence="1" id="KW-0805">Transcription regulation</keyword>
<dbReference type="PROSITE" id="PS50932">
    <property type="entry name" value="HTH_LACI_2"/>
    <property type="match status" value="1"/>
</dbReference>
<keyword evidence="3" id="KW-0804">Transcription</keyword>
<evidence type="ECO:0000256" key="1">
    <source>
        <dbReference type="ARBA" id="ARBA00023015"/>
    </source>
</evidence>
<protein>
    <submittedName>
        <fullName evidence="5">LacI family DNA-binding transcriptional regulator</fullName>
    </submittedName>
    <submittedName>
        <fullName evidence="6">LacI family transcriptional regulator</fullName>
    </submittedName>
</protein>
<dbReference type="PRINTS" id="PR00036">
    <property type="entry name" value="HTHLACI"/>
</dbReference>
<reference evidence="6" key="2">
    <citation type="journal article" date="2024" name="Nature">
        <title>Anoxygenic phototroph of the Chloroflexota uses a type I reaction centre.</title>
        <authorList>
            <person name="Tsuji J.M."/>
            <person name="Shaw N.A."/>
            <person name="Nagashima S."/>
            <person name="Venkiteswaran J.J."/>
            <person name="Schiff S.L."/>
            <person name="Watanabe T."/>
            <person name="Fukui M."/>
            <person name="Hanada S."/>
            <person name="Tank M."/>
            <person name="Neufeld J.D."/>
        </authorList>
    </citation>
    <scope>NUCLEOTIDE SEQUENCE</scope>
    <source>
        <strain evidence="6">L227-S17</strain>
    </source>
</reference>
<dbReference type="PANTHER" id="PTHR30146">
    <property type="entry name" value="LACI-RELATED TRANSCRIPTIONAL REPRESSOR"/>
    <property type="match status" value="1"/>
</dbReference>
<evidence type="ECO:0000259" key="4">
    <source>
        <dbReference type="PROSITE" id="PS50932"/>
    </source>
</evidence>
<name>A0A8T7M928_9CHLR</name>
<dbReference type="EMBL" id="JACATZ010000003">
    <property type="protein sequence ID" value="NWJ48635.1"/>
    <property type="molecule type" value="Genomic_DNA"/>
</dbReference>
<dbReference type="CDD" id="cd01392">
    <property type="entry name" value="HTH_LacI"/>
    <property type="match status" value="1"/>
</dbReference>
<dbReference type="EMBL" id="CP128400">
    <property type="protein sequence ID" value="WJW68565.1"/>
    <property type="molecule type" value="Genomic_DNA"/>
</dbReference>
<reference evidence="5 7" key="1">
    <citation type="submission" date="2020-06" db="EMBL/GenBank/DDBJ databases">
        <title>Anoxygenic phototrophic Chloroflexota member uses a Type I reaction center.</title>
        <authorList>
            <person name="Tsuji J.M."/>
            <person name="Shaw N.A."/>
            <person name="Nagashima S."/>
            <person name="Venkiteswaran J."/>
            <person name="Schiff S.L."/>
            <person name="Hanada S."/>
            <person name="Tank M."/>
            <person name="Neufeld J.D."/>
        </authorList>
    </citation>
    <scope>NUCLEOTIDE SEQUENCE [LARGE SCALE GENOMIC DNA]</scope>
    <source>
        <strain evidence="5">L227-S17</strain>
    </source>
</reference>
<accession>A0A8T7M928</accession>
<evidence type="ECO:0000256" key="2">
    <source>
        <dbReference type="ARBA" id="ARBA00023125"/>
    </source>
</evidence>
<dbReference type="Pfam" id="PF00356">
    <property type="entry name" value="LacI"/>
    <property type="match status" value="1"/>
</dbReference>
<dbReference type="GO" id="GO:0003700">
    <property type="term" value="F:DNA-binding transcription factor activity"/>
    <property type="evidence" value="ECO:0007669"/>
    <property type="project" value="TreeGrafter"/>
</dbReference>
<organism evidence="5 7">
    <name type="scientific">Candidatus Chlorohelix allophototropha</name>
    <dbReference type="NCBI Taxonomy" id="3003348"/>
    <lineage>
        <taxon>Bacteria</taxon>
        <taxon>Bacillati</taxon>
        <taxon>Chloroflexota</taxon>
        <taxon>Chloroflexia</taxon>
        <taxon>Candidatus Chloroheliales</taxon>
        <taxon>Candidatus Chloroheliaceae</taxon>
        <taxon>Candidatus Chlorohelix</taxon>
    </lineage>
</organism>
<dbReference type="InterPro" id="IPR028082">
    <property type="entry name" value="Peripla_BP_I"/>
</dbReference>
<dbReference type="PROSITE" id="PS00356">
    <property type="entry name" value="HTH_LACI_1"/>
    <property type="match status" value="1"/>
</dbReference>
<dbReference type="GO" id="GO:0000976">
    <property type="term" value="F:transcription cis-regulatory region binding"/>
    <property type="evidence" value="ECO:0007669"/>
    <property type="project" value="TreeGrafter"/>
</dbReference>
<gene>
    <name evidence="5" type="ORF">HXX08_22475</name>
    <name evidence="6" type="ORF">OZ401_004179</name>
</gene>
<evidence type="ECO:0000313" key="7">
    <source>
        <dbReference type="Proteomes" id="UP000521676"/>
    </source>
</evidence>
<keyword evidence="2 5" id="KW-0238">DNA-binding</keyword>
<dbReference type="Proteomes" id="UP000521676">
    <property type="component" value="Unassembled WGS sequence"/>
</dbReference>
<dbReference type="SUPFAM" id="SSF53822">
    <property type="entry name" value="Periplasmic binding protein-like I"/>
    <property type="match status" value="1"/>
</dbReference>
<dbReference type="Gene3D" id="3.40.50.2300">
    <property type="match status" value="2"/>
</dbReference>
<dbReference type="Gene3D" id="1.10.260.40">
    <property type="entry name" value="lambda repressor-like DNA-binding domains"/>
    <property type="match status" value="1"/>
</dbReference>
<dbReference type="Proteomes" id="UP001431572">
    <property type="component" value="Chromosome 2"/>
</dbReference>
<dbReference type="AlphaFoldDB" id="A0A8T7M928"/>
<dbReference type="InterPro" id="IPR046335">
    <property type="entry name" value="LacI/GalR-like_sensor"/>
</dbReference>
<evidence type="ECO:0000313" key="5">
    <source>
        <dbReference type="EMBL" id="NWJ48635.1"/>
    </source>
</evidence>
<dbReference type="InterPro" id="IPR010982">
    <property type="entry name" value="Lambda_DNA-bd_dom_sf"/>
</dbReference>
<evidence type="ECO:0000256" key="3">
    <source>
        <dbReference type="ARBA" id="ARBA00023163"/>
    </source>
</evidence>
<dbReference type="Pfam" id="PF13377">
    <property type="entry name" value="Peripla_BP_3"/>
    <property type="match status" value="1"/>
</dbReference>
<keyword evidence="8" id="KW-1185">Reference proteome</keyword>